<comment type="similarity">
    <text evidence="4">Belongs to the LptD family.</text>
</comment>
<dbReference type="InterPro" id="IPR050218">
    <property type="entry name" value="LptD"/>
</dbReference>
<organism evidence="8 9">
    <name type="scientific">Vibrio thalassae</name>
    <dbReference type="NCBI Taxonomy" id="1243014"/>
    <lineage>
        <taxon>Bacteria</taxon>
        <taxon>Pseudomonadati</taxon>
        <taxon>Pseudomonadota</taxon>
        <taxon>Gammaproteobacteria</taxon>
        <taxon>Vibrionales</taxon>
        <taxon>Vibrionaceae</taxon>
        <taxon>Vibrio</taxon>
    </lineage>
</organism>
<dbReference type="Proteomes" id="UP000219336">
    <property type="component" value="Unassembled WGS sequence"/>
</dbReference>
<feature type="domain" description="LptD C-terminal" evidence="7">
    <location>
        <begin position="298"/>
        <end position="684"/>
    </location>
</feature>
<feature type="domain" description="Organic solvent tolerance-like N-terminal" evidence="6">
    <location>
        <begin position="57"/>
        <end position="188"/>
    </location>
</feature>
<evidence type="ECO:0000256" key="2">
    <source>
        <dbReference type="ARBA" id="ARBA00023136"/>
    </source>
</evidence>
<dbReference type="Pfam" id="PF03968">
    <property type="entry name" value="LptD_N"/>
    <property type="match status" value="1"/>
</dbReference>
<dbReference type="InterPro" id="IPR007543">
    <property type="entry name" value="LptD_C"/>
</dbReference>
<evidence type="ECO:0000256" key="1">
    <source>
        <dbReference type="ARBA" id="ARBA00022729"/>
    </source>
</evidence>
<comment type="subcellular location">
    <subcellularLocation>
        <location evidence="4">Cell outer membrane</location>
    </subcellularLocation>
</comment>
<dbReference type="HAMAP" id="MF_01411">
    <property type="entry name" value="LPS_assembly_LptD"/>
    <property type="match status" value="1"/>
</dbReference>
<name>A0A240EAH0_9VIBR</name>
<reference evidence="9" key="1">
    <citation type="submission" date="2016-06" db="EMBL/GenBank/DDBJ databases">
        <authorList>
            <person name="Rodrigo-Torres L."/>
            <person name="Arahal R.D."/>
            <person name="Lucena T."/>
        </authorList>
    </citation>
    <scope>NUCLEOTIDE SEQUENCE [LARGE SCALE GENOMIC DNA]</scope>
    <source>
        <strain evidence="9">CECT8203</strain>
    </source>
</reference>
<dbReference type="NCBIfam" id="NF002997">
    <property type="entry name" value="PRK03761.1"/>
    <property type="match status" value="1"/>
</dbReference>
<comment type="subunit">
    <text evidence="4">Component of the lipopolysaccharide transport and assembly complex. Interacts with LptE and LptA.</text>
</comment>
<dbReference type="InterPro" id="IPR020889">
    <property type="entry name" value="LipoPS_assembly_LptD"/>
</dbReference>
<evidence type="ECO:0000256" key="5">
    <source>
        <dbReference type="SAM" id="MobiDB-lite"/>
    </source>
</evidence>
<keyword evidence="9" id="KW-1185">Reference proteome</keyword>
<dbReference type="PANTHER" id="PTHR30189">
    <property type="entry name" value="LPS-ASSEMBLY PROTEIN"/>
    <property type="match status" value="1"/>
</dbReference>
<dbReference type="GO" id="GO:0015920">
    <property type="term" value="P:lipopolysaccharide transport"/>
    <property type="evidence" value="ECO:0007669"/>
    <property type="project" value="InterPro"/>
</dbReference>
<dbReference type="RefSeq" id="WP_096991990.1">
    <property type="nucleotide sequence ID" value="NZ_JBHSII010000001.1"/>
</dbReference>
<keyword evidence="1 4" id="KW-0732">Signal</keyword>
<sequence precursor="true">MSRFSRTYLAASIGAALLASYAHAEETSKNSGQSMPPAEQCSVDTAQSSDSNQEPINIEADSLEAVNGQRATYKGDVIVVQGNKTITADKVTLHQKENTVVAEGNVIMNDGEIRAVSDKATNNLDKDEITLENTQYQFLCTPGRGEAVFVSKTGKKLYQIEDGSITSCPEGNNSWRFLASDIDINPDEEVATLYNSRVEVQNVPIFYLPYMQMPIGDKRKTGVLRPSVSLGSKNGFEFSLPVYWNLAENYDLLTTFNYMQNRGLQLKGDFRYLTSNSTGRLRAEVLGKDKKFEDKGARWASQFTNKTSFNANWGLNVDYSQVSDITYFTDMDSNLGNRSDGQLLQEGSVTYRNANWDTALRVRDFQILQPSAGAPFRLAPQFAANYYLPEVYKNLNFDFISHISNFTTEDQNKPEAIRVHLEPGLTLPVATTWGSWTNEARLMYTHYDQRKQDDFKKPDYMTEFKENVSRTVPQFRSHASIVFDRQTTFVQDYTQTLEPQIQYLYIPNVNQDGIYRYDTALLQTDYYGLFRARKYSGVDYIAPANQISYGASTRFYDNLNKERLAVSFGQIYYLDVATKDVKNDPSDIETNYSAWAIETDVNFNDRVFYRGGIQYDLDGSQVSIGNSALEYRVGGDYIQANYRYVSRDYIKSTLNYSEDYLQTNTRNGISQIGLMGGYRFGSKWVVQGQYFYDTTESVAMEWLAQIQYESDCWYLGFDFSKQLRSWENGIGNNPIFEQNVRVNFGITGLGGSTAPPPSPSGNALGYSRPFILNN</sequence>
<evidence type="ECO:0000259" key="6">
    <source>
        <dbReference type="Pfam" id="PF03968"/>
    </source>
</evidence>
<feature type="region of interest" description="Disordered" evidence="5">
    <location>
        <begin position="28"/>
        <end position="52"/>
    </location>
</feature>
<evidence type="ECO:0000256" key="4">
    <source>
        <dbReference type="HAMAP-Rule" id="MF_01411"/>
    </source>
</evidence>
<gene>
    <name evidence="4 8" type="primary">lptD</name>
    <name evidence="8" type="ORF">VTH8203_00238</name>
</gene>
<comment type="caution">
    <text evidence="4">Lacks conserved residue(s) required for the propagation of feature annotation.</text>
</comment>
<keyword evidence="2 4" id="KW-0472">Membrane</keyword>
<dbReference type="EMBL" id="OANU01000002">
    <property type="protein sequence ID" value="SNX45243.1"/>
    <property type="molecule type" value="Genomic_DNA"/>
</dbReference>
<protein>
    <recommendedName>
        <fullName evidence="4">LPS-assembly protein LptD</fullName>
    </recommendedName>
</protein>
<dbReference type="PANTHER" id="PTHR30189:SF1">
    <property type="entry name" value="LPS-ASSEMBLY PROTEIN LPTD"/>
    <property type="match status" value="1"/>
</dbReference>
<feature type="chain" id="PRO_5013412583" description="LPS-assembly protein LptD" evidence="4">
    <location>
        <begin position="25"/>
        <end position="774"/>
    </location>
</feature>
<evidence type="ECO:0000313" key="9">
    <source>
        <dbReference type="Proteomes" id="UP000219336"/>
    </source>
</evidence>
<dbReference type="Gene3D" id="2.60.450.10">
    <property type="entry name" value="Lipopolysaccharide (LPS) transport protein A like domain"/>
    <property type="match status" value="1"/>
</dbReference>
<evidence type="ECO:0000313" key="8">
    <source>
        <dbReference type="EMBL" id="SNX45243.1"/>
    </source>
</evidence>
<comment type="function">
    <text evidence="4">Together with LptE, is involved in the assembly of lipopolysaccharide (LPS) at the surface of the outer membrane.</text>
</comment>
<accession>A0A240EAH0</accession>
<feature type="signal peptide" evidence="4">
    <location>
        <begin position="1"/>
        <end position="24"/>
    </location>
</feature>
<keyword evidence="3 4" id="KW-0998">Cell outer membrane</keyword>
<dbReference type="AlphaFoldDB" id="A0A240EAH0"/>
<evidence type="ECO:0000259" key="7">
    <source>
        <dbReference type="Pfam" id="PF04453"/>
    </source>
</evidence>
<dbReference type="GO" id="GO:1990351">
    <property type="term" value="C:transporter complex"/>
    <property type="evidence" value="ECO:0007669"/>
    <property type="project" value="TreeGrafter"/>
</dbReference>
<evidence type="ECO:0000256" key="3">
    <source>
        <dbReference type="ARBA" id="ARBA00023237"/>
    </source>
</evidence>
<dbReference type="OrthoDB" id="9760225at2"/>
<dbReference type="GO" id="GO:0009279">
    <property type="term" value="C:cell outer membrane"/>
    <property type="evidence" value="ECO:0007669"/>
    <property type="project" value="UniProtKB-SubCell"/>
</dbReference>
<dbReference type="GO" id="GO:0043165">
    <property type="term" value="P:Gram-negative-bacterium-type cell outer membrane assembly"/>
    <property type="evidence" value="ECO:0007669"/>
    <property type="project" value="UniProtKB-UniRule"/>
</dbReference>
<feature type="compositionally biased region" description="Polar residues" evidence="5">
    <location>
        <begin position="42"/>
        <end position="52"/>
    </location>
</feature>
<proteinExistence type="inferred from homology"/>
<dbReference type="Pfam" id="PF04453">
    <property type="entry name" value="LptD"/>
    <property type="match status" value="1"/>
</dbReference>
<dbReference type="InterPro" id="IPR005653">
    <property type="entry name" value="OstA-like_N"/>
</dbReference>